<evidence type="ECO:0000313" key="1">
    <source>
        <dbReference type="EMBL" id="PHN01036.1"/>
    </source>
</evidence>
<dbReference type="Gene3D" id="1.25.40.10">
    <property type="entry name" value="Tetratricopeptide repeat domain"/>
    <property type="match status" value="1"/>
</dbReference>
<name>A0A2D0MY33_FLAN2</name>
<evidence type="ECO:0000313" key="2">
    <source>
        <dbReference type="Proteomes" id="UP000223913"/>
    </source>
</evidence>
<reference evidence="1 2" key="1">
    <citation type="submission" date="2017-10" db="EMBL/GenBank/DDBJ databases">
        <title>The draft genome sequence of Lewinella nigricans NBRC 102662.</title>
        <authorList>
            <person name="Wang K."/>
        </authorList>
    </citation>
    <scope>NUCLEOTIDE SEQUENCE [LARGE SCALE GENOMIC DNA]</scope>
    <source>
        <strain evidence="1 2">NBRC 102662</strain>
    </source>
</reference>
<dbReference type="SUPFAM" id="SSF48452">
    <property type="entry name" value="TPR-like"/>
    <property type="match status" value="1"/>
</dbReference>
<proteinExistence type="predicted"/>
<accession>A0A2D0MY33</accession>
<dbReference type="Proteomes" id="UP000223913">
    <property type="component" value="Unassembled WGS sequence"/>
</dbReference>
<evidence type="ECO:0008006" key="3">
    <source>
        <dbReference type="Google" id="ProtNLM"/>
    </source>
</evidence>
<dbReference type="AlphaFoldDB" id="A0A2D0MY33"/>
<sequence length="210" mass="23181">MKLITISVITLLFTGSLFNQYEAAMEAAIEKLYAAQSPEALQQAGNTFERIAKKETDKWHPHYYAAYVRIMLTTHTGDAAGKDQHLDAALEHIQSAKTLSPNNSELLALEGFIHMLRIPIDPASRGPQYSGMSMGALQKAIALDPDNPRAYLLLSDMQYGTAQFFGNGNEEACKTLQKAIDLFATDRPDHKLDPAWGEAWAGHSKKEKGC</sequence>
<organism evidence="1 2">
    <name type="scientific">Flavilitoribacter nigricans (strain ATCC 23147 / DSM 23189 / NBRC 102662 / NCIMB 1420 / SS-2)</name>
    <name type="common">Lewinella nigricans</name>
    <dbReference type="NCBI Taxonomy" id="1122177"/>
    <lineage>
        <taxon>Bacteria</taxon>
        <taxon>Pseudomonadati</taxon>
        <taxon>Bacteroidota</taxon>
        <taxon>Saprospiria</taxon>
        <taxon>Saprospirales</taxon>
        <taxon>Lewinellaceae</taxon>
        <taxon>Flavilitoribacter</taxon>
    </lineage>
</organism>
<dbReference type="InterPro" id="IPR011990">
    <property type="entry name" value="TPR-like_helical_dom_sf"/>
</dbReference>
<comment type="caution">
    <text evidence="1">The sequence shown here is derived from an EMBL/GenBank/DDBJ whole genome shotgun (WGS) entry which is preliminary data.</text>
</comment>
<dbReference type="EMBL" id="PDUD01000065">
    <property type="protein sequence ID" value="PHN01036.1"/>
    <property type="molecule type" value="Genomic_DNA"/>
</dbReference>
<dbReference type="OrthoDB" id="1150971at2"/>
<gene>
    <name evidence="1" type="ORF">CRP01_39215</name>
</gene>
<dbReference type="RefSeq" id="WP_099155568.1">
    <property type="nucleotide sequence ID" value="NZ_PDUD01000065.1"/>
</dbReference>
<keyword evidence="2" id="KW-1185">Reference proteome</keyword>
<protein>
    <recommendedName>
        <fullName evidence="3">Tetratricopeptide repeat protein</fullName>
    </recommendedName>
</protein>